<dbReference type="eggNOG" id="COG3039">
    <property type="taxonomic scope" value="Bacteria"/>
</dbReference>
<evidence type="ECO:0000313" key="1">
    <source>
        <dbReference type="EMBL" id="EHH13613.1"/>
    </source>
</evidence>
<dbReference type="Proteomes" id="UP000002949">
    <property type="component" value="Unassembled WGS sequence"/>
</dbReference>
<accession>G6Y3R7</accession>
<sequence>MAACAFTSNILGEATSPRGNIFQCDRQAQVRHYRPLIERIIAQTEQRGLAREPVPAGEKLVSLFEPHTDIIVKGSRDVDYGHKLNLTTGRGGLILDGAGRSAESRYLRMPNRRYPPE</sequence>
<dbReference type="AlphaFoldDB" id="G6Y3R7"/>
<evidence type="ECO:0000313" key="2">
    <source>
        <dbReference type="Proteomes" id="UP000002949"/>
    </source>
</evidence>
<reference evidence="1 2" key="1">
    <citation type="journal article" date="2012" name="J. Bacteriol.">
        <title>Draft Genome Sequence of Plant Growth-Promoting Rhizobium Mesorhizobium amorphae, Isolated from Zinc-Lead Mine Tailings.</title>
        <authorList>
            <person name="Hao X."/>
            <person name="Lin Y."/>
            <person name="Johnstone L."/>
            <person name="Baltrus D.A."/>
            <person name="Miller S.J."/>
            <person name="Wei G."/>
            <person name="Rensing C."/>
        </authorList>
    </citation>
    <scope>NUCLEOTIDE SEQUENCE [LARGE SCALE GENOMIC DNA]</scope>
    <source>
        <strain evidence="1 2">CCNWGS0123</strain>
    </source>
</reference>
<protein>
    <submittedName>
        <fullName evidence="1">Putative transposase for insertion sequence NGRIS-22a</fullName>
    </submittedName>
</protein>
<gene>
    <name evidence="1" type="ORF">MEA186_02849</name>
</gene>
<name>G6Y3R7_9HYPH</name>
<dbReference type="PATRIC" id="fig|1082933.3.peg.517"/>
<keyword evidence="2" id="KW-1185">Reference proteome</keyword>
<dbReference type="EMBL" id="AGSN01000036">
    <property type="protein sequence ID" value="EHH13613.1"/>
    <property type="molecule type" value="Genomic_DNA"/>
</dbReference>
<dbReference type="KEGG" id="mamo:A6B35_33740"/>
<proteinExistence type="predicted"/>
<organism evidence="1 2">
    <name type="scientific">Mesorhizobium amorphae CCNWGS0123</name>
    <dbReference type="NCBI Taxonomy" id="1082933"/>
    <lineage>
        <taxon>Bacteria</taxon>
        <taxon>Pseudomonadati</taxon>
        <taxon>Pseudomonadota</taxon>
        <taxon>Alphaproteobacteria</taxon>
        <taxon>Hyphomicrobiales</taxon>
        <taxon>Phyllobacteriaceae</taxon>
        <taxon>Mesorhizobium</taxon>
    </lineage>
</organism>